<evidence type="ECO:0000256" key="3">
    <source>
        <dbReference type="ARBA" id="ARBA00022833"/>
    </source>
</evidence>
<organism evidence="8 9">
    <name type="scientific">Anguilla anguilla</name>
    <name type="common">European freshwater eel</name>
    <name type="synonym">Muraena anguilla</name>
    <dbReference type="NCBI Taxonomy" id="7936"/>
    <lineage>
        <taxon>Eukaryota</taxon>
        <taxon>Metazoa</taxon>
        <taxon>Chordata</taxon>
        <taxon>Craniata</taxon>
        <taxon>Vertebrata</taxon>
        <taxon>Euteleostomi</taxon>
        <taxon>Actinopterygii</taxon>
        <taxon>Neopterygii</taxon>
        <taxon>Teleostei</taxon>
        <taxon>Anguilliformes</taxon>
        <taxon>Anguillidae</taxon>
        <taxon>Anguilla</taxon>
    </lineage>
</organism>
<feature type="compositionally biased region" description="Low complexity" evidence="5">
    <location>
        <begin position="244"/>
        <end position="261"/>
    </location>
</feature>
<evidence type="ECO:0000259" key="6">
    <source>
        <dbReference type="PROSITE" id="PS50016"/>
    </source>
</evidence>
<feature type="region of interest" description="Disordered" evidence="5">
    <location>
        <begin position="813"/>
        <end position="868"/>
    </location>
</feature>
<dbReference type="InterPro" id="IPR013083">
    <property type="entry name" value="Znf_RING/FYVE/PHD"/>
</dbReference>
<dbReference type="PROSITE" id="PS50016">
    <property type="entry name" value="ZF_PHD_2"/>
    <property type="match status" value="1"/>
</dbReference>
<keyword evidence="2 4" id="KW-0863">Zinc-finger</keyword>
<dbReference type="PANTHER" id="PTHR11477:SF13">
    <property type="entry name" value="DEATH-INDUCER OBLITERATOR 1"/>
    <property type="match status" value="1"/>
</dbReference>
<dbReference type="Gene3D" id="3.30.40.10">
    <property type="entry name" value="Zinc/RING finger domain, C3HC4 (zinc finger)"/>
    <property type="match status" value="1"/>
</dbReference>
<dbReference type="InterPro" id="IPR033082">
    <property type="entry name" value="DIDO1_PHD"/>
</dbReference>
<dbReference type="InterPro" id="IPR011011">
    <property type="entry name" value="Znf_FYVE_PHD"/>
</dbReference>
<feature type="domain" description="TFIIS central" evidence="7">
    <location>
        <begin position="687"/>
        <end position="807"/>
    </location>
</feature>
<dbReference type="InterPro" id="IPR019787">
    <property type="entry name" value="Znf_PHD-finger"/>
</dbReference>
<name>A0A9D3M4A1_ANGAN</name>
<dbReference type="SUPFAM" id="SSF46942">
    <property type="entry name" value="Elongation factor TFIIS domain 2"/>
    <property type="match status" value="1"/>
</dbReference>
<protein>
    <recommendedName>
        <fullName evidence="10">Death-inducer obliterator 1</fullName>
    </recommendedName>
</protein>
<feature type="compositionally biased region" description="Acidic residues" evidence="5">
    <location>
        <begin position="502"/>
        <end position="518"/>
    </location>
</feature>
<dbReference type="GO" id="GO:0006351">
    <property type="term" value="P:DNA-templated transcription"/>
    <property type="evidence" value="ECO:0007669"/>
    <property type="project" value="InterPro"/>
</dbReference>
<proteinExistence type="predicted"/>
<dbReference type="InterPro" id="IPR012921">
    <property type="entry name" value="SPOC_C"/>
</dbReference>
<dbReference type="InterPro" id="IPR036575">
    <property type="entry name" value="TFIIS_cen_dom_sf"/>
</dbReference>
<feature type="region of interest" description="Disordered" evidence="5">
    <location>
        <begin position="1"/>
        <end position="290"/>
    </location>
</feature>
<keyword evidence="1" id="KW-0479">Metal-binding</keyword>
<dbReference type="Pfam" id="PF07500">
    <property type="entry name" value="TFIIS_M"/>
    <property type="match status" value="1"/>
</dbReference>
<evidence type="ECO:0008006" key="10">
    <source>
        <dbReference type="Google" id="ProtNLM"/>
    </source>
</evidence>
<feature type="compositionally biased region" description="Pro residues" evidence="5">
    <location>
        <begin position="667"/>
        <end position="683"/>
    </location>
</feature>
<dbReference type="AlphaFoldDB" id="A0A9D3M4A1"/>
<dbReference type="Gene3D" id="1.10.472.30">
    <property type="entry name" value="Transcription elongation factor S-II, central domain"/>
    <property type="match status" value="1"/>
</dbReference>
<feature type="compositionally biased region" description="Polar residues" evidence="5">
    <location>
        <begin position="629"/>
        <end position="641"/>
    </location>
</feature>
<dbReference type="InterPro" id="IPR003618">
    <property type="entry name" value="TFIIS_cen_dom"/>
</dbReference>
<dbReference type="SMART" id="SM00249">
    <property type="entry name" value="PHD"/>
    <property type="match status" value="1"/>
</dbReference>
<feature type="compositionally biased region" description="Basic and acidic residues" evidence="5">
    <location>
        <begin position="165"/>
        <end position="175"/>
    </location>
</feature>
<sequence length="1237" mass="134150">MFSDTDPLLPSCSEPYQLGLKCVPDQDNSQNTASAADEKEGHANANDDAEELVEPVKVLRPTSKEFKKTWGFRRTTIAQRGTPGSADREDGGNGPVRRRGRQARRACEAEESISPTKRGRGGRKSAPVCLESPKPPSQMPSDTEAPSEASITIGSAEAGTTEEAADTRHPLEREIPPIVSVSDDTSSDQADSDELTLKELRDRLKKQHVKDLMGLRRETQGDSLGKEDEQNGLDRPASPEAIRGVTSGTSAGGTSQDSSSTHKTPEPTAGEKTILNGEEEEELPGKSDRKSHCPDTLYCICRQKHNKRFMICCDRCEEWFHGDCVGITEAHGRLLERNRKDYTCPNCTLRMSQAAASESLEGDRQPSSCAAESPPCQAVSSPAGMEENHEEDQAIKGEIEGATTPSEKKKMKIFHPVEETSSLPMCIGPGCDKSALPDSVYCGTECILKHAAAAMKSLPRVKEPSPTPQPQKKLVTKTFPKGQKRSLSERTVRRSLESWGGAEEDESSSEEEAMEEQDQTAPLWSSDHDCITVNPEKTTAIPSAVFYKSSQKASEEIDSKKGSSQLQQKSPLGFTFPRGNKKTAAMGDPPSKRIKLVSKPVSSDGDSKDSTFPPSKCPTSRKRSPAPALTSQPSCSPTSSHHALDALRLSTASYSVPSKLPRQQHLPPAPSLAPAAPSKPPQPNITIRHNIRRSLTEILGKRVSDSDDLDMSESSVGKLAVSIEKEMYCLFLNTDNNYKRKYRSIMFNLKDPKNKGLFYQVVMGEVTPFKLVRLSPEELLSKGIAGWIHPEKAEVLEPSPKARAGLLKRGLKQGHSPCADMEESPPAPDGDACISATSSSPCMASAPEREDRSHLSAPANPRQPNVVSPDADLFSKMLKDTTSEHRTHLFNLNCKICTGQISAEEEPIPKKVKNSVNKKAEAEPKAKQLCRSSKVGNCLGDDSSRTPLDSEMYIMESPASPDDTSSTVTLAEPVTIPAVPSVVIAGRDPRTASYRPPITVTSAVPTVSSVFESKLDIMPVLPPPAPPPLPPPPPPTVPKSILLKPTSSSAMRFFTASGSSSSMMDSHSPPGGDTALFLSKQEVLWKGFINMHSVAKFVIKAYLVSGSSGSLKEDLPDTIQIGGRISPDTVWDYVAKIKTSLTKELCLIRFHPATEEEEVAYISLFSYFNSRGRFGVVANNSRRIKDLYLIPLGAKAPIPSKLVPIEGPGLEKNHPNLLLGLAICQKPKCSGVMQVLI</sequence>
<keyword evidence="9" id="KW-1185">Reference proteome</keyword>
<dbReference type="GO" id="GO:0008270">
    <property type="term" value="F:zinc ion binding"/>
    <property type="evidence" value="ECO:0007669"/>
    <property type="project" value="UniProtKB-KW"/>
</dbReference>
<evidence type="ECO:0000259" key="7">
    <source>
        <dbReference type="PROSITE" id="PS51321"/>
    </source>
</evidence>
<feature type="compositionally biased region" description="Low complexity" evidence="5">
    <location>
        <begin position="180"/>
        <end position="189"/>
    </location>
</feature>
<feature type="compositionally biased region" description="Basic and acidic residues" evidence="5">
    <location>
        <begin position="209"/>
        <end position="229"/>
    </location>
</feature>
<evidence type="ECO:0000256" key="2">
    <source>
        <dbReference type="ARBA" id="ARBA00022771"/>
    </source>
</evidence>
<feature type="region of interest" description="Disordered" evidence="5">
    <location>
        <begin position="459"/>
        <end position="536"/>
    </location>
</feature>
<feature type="region of interest" description="Disordered" evidence="5">
    <location>
        <begin position="659"/>
        <end position="690"/>
    </location>
</feature>
<dbReference type="SUPFAM" id="SSF57903">
    <property type="entry name" value="FYVE/PHD zinc finger"/>
    <property type="match status" value="1"/>
</dbReference>
<evidence type="ECO:0000256" key="1">
    <source>
        <dbReference type="ARBA" id="ARBA00022723"/>
    </source>
</evidence>
<dbReference type="InterPro" id="IPR019786">
    <property type="entry name" value="Zinc_finger_PHD-type_CS"/>
</dbReference>
<dbReference type="GO" id="GO:0005634">
    <property type="term" value="C:nucleus"/>
    <property type="evidence" value="ECO:0007669"/>
    <property type="project" value="TreeGrafter"/>
</dbReference>
<dbReference type="GO" id="GO:0097190">
    <property type="term" value="P:apoptotic signaling pathway"/>
    <property type="evidence" value="ECO:0007669"/>
    <property type="project" value="InterPro"/>
</dbReference>
<evidence type="ECO:0000256" key="4">
    <source>
        <dbReference type="PROSITE-ProRule" id="PRU00146"/>
    </source>
</evidence>
<evidence type="ECO:0000256" key="5">
    <source>
        <dbReference type="SAM" id="MobiDB-lite"/>
    </source>
</evidence>
<dbReference type="InterPro" id="IPR001965">
    <property type="entry name" value="Znf_PHD"/>
</dbReference>
<feature type="domain" description="PHD-type" evidence="6">
    <location>
        <begin position="296"/>
        <end position="350"/>
    </location>
</feature>
<dbReference type="Proteomes" id="UP001044222">
    <property type="component" value="Chromosome 12"/>
</dbReference>
<dbReference type="PROSITE" id="PS51321">
    <property type="entry name" value="TFIIS_CENTRAL"/>
    <property type="match status" value="1"/>
</dbReference>
<dbReference type="Pfam" id="PF07744">
    <property type="entry name" value="SPOC"/>
    <property type="match status" value="1"/>
</dbReference>
<gene>
    <name evidence="8" type="ORF">ANANG_G00223340</name>
</gene>
<dbReference type="SMART" id="SM00510">
    <property type="entry name" value="TFS2M"/>
    <property type="match status" value="1"/>
</dbReference>
<accession>A0A9D3M4A1</accession>
<dbReference type="PANTHER" id="PTHR11477">
    <property type="entry name" value="TRANSCRIPTION FACTOR S-II ZINC FINGER DOMAIN-CONTAINING PROTEIN"/>
    <property type="match status" value="1"/>
</dbReference>
<dbReference type="CDD" id="cd15639">
    <property type="entry name" value="PHD_DIDO1_like"/>
    <property type="match status" value="1"/>
</dbReference>
<feature type="region of interest" description="Disordered" evidence="5">
    <location>
        <begin position="358"/>
        <end position="392"/>
    </location>
</feature>
<dbReference type="EMBL" id="JAFIRN010000012">
    <property type="protein sequence ID" value="KAG5838403.1"/>
    <property type="molecule type" value="Genomic_DNA"/>
</dbReference>
<dbReference type="PROSITE" id="PS01359">
    <property type="entry name" value="ZF_PHD_1"/>
    <property type="match status" value="1"/>
</dbReference>
<comment type="caution">
    <text evidence="8">The sequence shown here is derived from an EMBL/GenBank/DDBJ whole genome shotgun (WGS) entry which is preliminary data.</text>
</comment>
<evidence type="ECO:0000313" key="9">
    <source>
        <dbReference type="Proteomes" id="UP001044222"/>
    </source>
</evidence>
<dbReference type="Pfam" id="PF00628">
    <property type="entry name" value="PHD"/>
    <property type="match status" value="1"/>
</dbReference>
<feature type="compositionally biased region" description="Basic and acidic residues" evidence="5">
    <location>
        <begin position="486"/>
        <end position="496"/>
    </location>
</feature>
<reference evidence="8" key="1">
    <citation type="submission" date="2021-01" db="EMBL/GenBank/DDBJ databases">
        <title>A chromosome-scale assembly of European eel, Anguilla anguilla.</title>
        <authorList>
            <person name="Henkel C."/>
            <person name="Jong-Raadsen S.A."/>
            <person name="Dufour S."/>
            <person name="Weltzien F.-A."/>
            <person name="Palstra A.P."/>
            <person name="Pelster B."/>
            <person name="Spaink H.P."/>
            <person name="Van Den Thillart G.E."/>
            <person name="Jansen H."/>
            <person name="Zahm M."/>
            <person name="Klopp C."/>
            <person name="Cedric C."/>
            <person name="Louis A."/>
            <person name="Berthelot C."/>
            <person name="Parey E."/>
            <person name="Roest Crollius H."/>
            <person name="Montfort J."/>
            <person name="Robinson-Rechavi M."/>
            <person name="Bucao C."/>
            <person name="Bouchez O."/>
            <person name="Gislard M."/>
            <person name="Lluch J."/>
            <person name="Milhes M."/>
            <person name="Lampietro C."/>
            <person name="Lopez Roques C."/>
            <person name="Donnadieu C."/>
            <person name="Braasch I."/>
            <person name="Desvignes T."/>
            <person name="Postlethwait J."/>
            <person name="Bobe J."/>
            <person name="Guiguen Y."/>
            <person name="Dirks R."/>
        </authorList>
    </citation>
    <scope>NUCLEOTIDE SEQUENCE</scope>
    <source>
        <strain evidence="8">Tag_6206</strain>
        <tissue evidence="8">Liver</tissue>
    </source>
</reference>
<keyword evidence="3" id="KW-0862">Zinc</keyword>
<feature type="region of interest" description="Disordered" evidence="5">
    <location>
        <begin position="549"/>
        <end position="641"/>
    </location>
</feature>
<evidence type="ECO:0000313" key="8">
    <source>
        <dbReference type="EMBL" id="KAG5838403.1"/>
    </source>
</evidence>